<feature type="region of interest" description="Disordered" evidence="1">
    <location>
        <begin position="39"/>
        <end position="60"/>
    </location>
</feature>
<evidence type="ECO:0000313" key="3">
    <source>
        <dbReference type="Proteomes" id="UP000187203"/>
    </source>
</evidence>
<feature type="region of interest" description="Disordered" evidence="1">
    <location>
        <begin position="1"/>
        <end position="27"/>
    </location>
</feature>
<dbReference type="AlphaFoldDB" id="A0A1R3ITA0"/>
<evidence type="ECO:0000313" key="2">
    <source>
        <dbReference type="EMBL" id="OMO85819.1"/>
    </source>
</evidence>
<protein>
    <submittedName>
        <fullName evidence="2">F-box protein</fullName>
    </submittedName>
</protein>
<sequence>MILLDLGSQTPSFNLSTGKSSGPNNLTLRGKEDMVVLEKGRRDDEKLKKKGCESKGAYDR</sequence>
<organism evidence="2 3">
    <name type="scientific">Corchorus olitorius</name>
    <dbReference type="NCBI Taxonomy" id="93759"/>
    <lineage>
        <taxon>Eukaryota</taxon>
        <taxon>Viridiplantae</taxon>
        <taxon>Streptophyta</taxon>
        <taxon>Embryophyta</taxon>
        <taxon>Tracheophyta</taxon>
        <taxon>Spermatophyta</taxon>
        <taxon>Magnoliopsida</taxon>
        <taxon>eudicotyledons</taxon>
        <taxon>Gunneridae</taxon>
        <taxon>Pentapetalae</taxon>
        <taxon>rosids</taxon>
        <taxon>malvids</taxon>
        <taxon>Malvales</taxon>
        <taxon>Malvaceae</taxon>
        <taxon>Grewioideae</taxon>
        <taxon>Apeibeae</taxon>
        <taxon>Corchorus</taxon>
    </lineage>
</organism>
<dbReference type="EMBL" id="AWUE01017663">
    <property type="protein sequence ID" value="OMO85819.1"/>
    <property type="molecule type" value="Genomic_DNA"/>
</dbReference>
<name>A0A1R3ITA0_9ROSI</name>
<comment type="caution">
    <text evidence="2">The sequence shown here is derived from an EMBL/GenBank/DDBJ whole genome shotgun (WGS) entry which is preliminary data.</text>
</comment>
<evidence type="ECO:0000256" key="1">
    <source>
        <dbReference type="SAM" id="MobiDB-lite"/>
    </source>
</evidence>
<accession>A0A1R3ITA0</accession>
<reference evidence="3" key="1">
    <citation type="submission" date="2013-09" db="EMBL/GenBank/DDBJ databases">
        <title>Corchorus olitorius genome sequencing.</title>
        <authorList>
            <person name="Alam M."/>
            <person name="Haque M.S."/>
            <person name="Islam M.S."/>
            <person name="Emdad E.M."/>
            <person name="Islam M.M."/>
            <person name="Ahmed B."/>
            <person name="Halim A."/>
            <person name="Hossen Q.M.M."/>
            <person name="Hossain M.Z."/>
            <person name="Ahmed R."/>
            <person name="Khan M.M."/>
            <person name="Islam R."/>
            <person name="Rashid M.M."/>
            <person name="Khan S.A."/>
            <person name="Rahman M.S."/>
            <person name="Alam M."/>
            <person name="Yahiya A.S."/>
            <person name="Khan M.S."/>
            <person name="Azam M.S."/>
            <person name="Haque T."/>
            <person name="Lashkar M.Z.H."/>
            <person name="Akhand A.I."/>
            <person name="Morshed G."/>
            <person name="Roy S."/>
            <person name="Uddin K.S."/>
            <person name="Rabeya T."/>
            <person name="Hossain A.S."/>
            <person name="Chowdhury A."/>
            <person name="Snigdha A.R."/>
            <person name="Mortoza M.S."/>
            <person name="Matin S.A."/>
            <person name="Hoque S.M.E."/>
            <person name="Islam M.K."/>
            <person name="Roy D.K."/>
            <person name="Haider R."/>
            <person name="Moosa M.M."/>
            <person name="Elias S.M."/>
            <person name="Hasan A.M."/>
            <person name="Jahan S."/>
            <person name="Shafiuddin M."/>
            <person name="Mahmood N."/>
            <person name="Shommy N.S."/>
        </authorList>
    </citation>
    <scope>NUCLEOTIDE SEQUENCE [LARGE SCALE GENOMIC DNA]</scope>
    <source>
        <strain evidence="3">cv. O-4</strain>
    </source>
</reference>
<keyword evidence="3" id="KW-1185">Reference proteome</keyword>
<feature type="compositionally biased region" description="Polar residues" evidence="1">
    <location>
        <begin position="7"/>
        <end position="27"/>
    </location>
</feature>
<gene>
    <name evidence="2" type="ORF">COLO4_21424</name>
</gene>
<proteinExistence type="predicted"/>
<dbReference type="Proteomes" id="UP000187203">
    <property type="component" value="Unassembled WGS sequence"/>
</dbReference>